<dbReference type="GO" id="GO:0030170">
    <property type="term" value="F:pyridoxal phosphate binding"/>
    <property type="evidence" value="ECO:0007669"/>
    <property type="project" value="TreeGrafter"/>
</dbReference>
<dbReference type="AlphaFoldDB" id="A0A1C5A5A6"/>
<sequence length="434" mass="46603">MSQTLAIRGGEPSVVTDLDSTVFRWPIMDGASEARVLGVLRSRNLDGSGEVAAFEREFADYCGAEYAVGQTNGTSAVLAALWAVGVRRDTEVIVPATTYWASAVPAQSLGARVVFADIQPTTLTLDPADVARKITSRTRAVVAVHLLGHPADMAELRELADARGVAIVEDASHAHGSTYRGVRTGALGDVAAFSFHGKPIAAGEGGIVVTPHREVFERVLAWGQNFRLNSAEVSDPALLQFEGLPMGGVTSRLHPVSAALAREQLTSLDERMAEVEQAMQYFWDGLTGIPFLLAHRPPKGDRTMGAWYQPHGIYRAEAAQGLSANGFMRAIRAEGFPSHARNIIREPLHRHPLFGTDVLDEERWATVDARPAAGPLPNAERVKAFGVPPFKRFDKAVIDRYVEAYRKVADAYEDLLADDPGDGDGDGGSGSGNG</sequence>
<evidence type="ECO:0000256" key="2">
    <source>
        <dbReference type="PIRSR" id="PIRSR000390-1"/>
    </source>
</evidence>
<dbReference type="Gene3D" id="3.90.1150.10">
    <property type="entry name" value="Aspartate Aminotransferase, domain 1"/>
    <property type="match status" value="1"/>
</dbReference>
<comment type="cofactor">
    <cofactor evidence="1">
        <name>pyridoxal 5'-phosphate</name>
        <dbReference type="ChEBI" id="CHEBI:597326"/>
    </cofactor>
</comment>
<feature type="region of interest" description="Disordered" evidence="5">
    <location>
        <begin position="415"/>
        <end position="434"/>
    </location>
</feature>
<evidence type="ECO:0000313" key="6">
    <source>
        <dbReference type="EMBL" id="SCF40336.1"/>
    </source>
</evidence>
<name>A0A1C5A5A6_MICEC</name>
<evidence type="ECO:0000256" key="3">
    <source>
        <dbReference type="PIRSR" id="PIRSR000390-2"/>
    </source>
</evidence>
<dbReference type="GO" id="GO:0000271">
    <property type="term" value="P:polysaccharide biosynthetic process"/>
    <property type="evidence" value="ECO:0007669"/>
    <property type="project" value="TreeGrafter"/>
</dbReference>
<feature type="active site" description="Proton acceptor" evidence="2">
    <location>
        <position position="198"/>
    </location>
</feature>
<dbReference type="InterPro" id="IPR015422">
    <property type="entry name" value="PyrdxlP-dep_Trfase_small"/>
</dbReference>
<gene>
    <name evidence="6" type="ORF">GA0070618_6327</name>
</gene>
<dbReference type="PIRSF" id="PIRSF000390">
    <property type="entry name" value="PLP_StrS"/>
    <property type="match status" value="1"/>
</dbReference>
<dbReference type="Gene3D" id="3.40.640.10">
    <property type="entry name" value="Type I PLP-dependent aspartate aminotransferase-like (Major domain)"/>
    <property type="match status" value="1"/>
</dbReference>
<dbReference type="InterPro" id="IPR015421">
    <property type="entry name" value="PyrdxlP-dep_Trfase_major"/>
</dbReference>
<comment type="similarity">
    <text evidence="4">Belongs to the DegT/DnrJ/EryC1 family.</text>
</comment>
<protein>
    <submittedName>
        <fullName evidence="6">dTDP-4-amino-4,6-dideoxygalactose transaminase</fullName>
    </submittedName>
</protein>
<evidence type="ECO:0000256" key="5">
    <source>
        <dbReference type="SAM" id="MobiDB-lite"/>
    </source>
</evidence>
<dbReference type="InParanoid" id="A0A1C5A5A6"/>
<dbReference type="InterPro" id="IPR000653">
    <property type="entry name" value="DegT/StrS_aminotransferase"/>
</dbReference>
<dbReference type="InterPro" id="IPR015424">
    <property type="entry name" value="PyrdxlP-dep_Trfase"/>
</dbReference>
<dbReference type="SUPFAM" id="SSF53383">
    <property type="entry name" value="PLP-dependent transferases"/>
    <property type="match status" value="1"/>
</dbReference>
<dbReference type="PANTHER" id="PTHR30244:SF34">
    <property type="entry name" value="DTDP-4-AMINO-4,6-DIDEOXYGALACTOSE TRANSAMINASE"/>
    <property type="match status" value="1"/>
</dbReference>
<dbReference type="PANTHER" id="PTHR30244">
    <property type="entry name" value="TRANSAMINASE"/>
    <property type="match status" value="1"/>
</dbReference>
<organism evidence="6 7">
    <name type="scientific">Micromonospora echinospora</name>
    <name type="common">Micromonospora purpurea</name>
    <dbReference type="NCBI Taxonomy" id="1877"/>
    <lineage>
        <taxon>Bacteria</taxon>
        <taxon>Bacillati</taxon>
        <taxon>Actinomycetota</taxon>
        <taxon>Actinomycetes</taxon>
        <taxon>Micromonosporales</taxon>
        <taxon>Micromonosporaceae</taxon>
        <taxon>Micromonospora</taxon>
    </lineage>
</organism>
<reference evidence="7" key="1">
    <citation type="submission" date="2016-06" db="EMBL/GenBank/DDBJ databases">
        <authorList>
            <person name="Varghese N."/>
            <person name="Submissions Spin"/>
        </authorList>
    </citation>
    <scope>NUCLEOTIDE SEQUENCE [LARGE SCALE GENOMIC DNA]</scope>
    <source>
        <strain evidence="7">DSM 43816</strain>
    </source>
</reference>
<feature type="modified residue" description="N6-(pyridoxal phosphate)lysine" evidence="3">
    <location>
        <position position="198"/>
    </location>
</feature>
<dbReference type="RefSeq" id="WP_157749053.1">
    <property type="nucleotide sequence ID" value="NZ_LT607413.1"/>
</dbReference>
<keyword evidence="7" id="KW-1185">Reference proteome</keyword>
<dbReference type="Pfam" id="PF01041">
    <property type="entry name" value="DegT_DnrJ_EryC1"/>
    <property type="match status" value="1"/>
</dbReference>
<dbReference type="EMBL" id="LT607413">
    <property type="protein sequence ID" value="SCF40336.1"/>
    <property type="molecule type" value="Genomic_DNA"/>
</dbReference>
<accession>A0A1C5A5A6</accession>
<feature type="compositionally biased region" description="Acidic residues" evidence="5">
    <location>
        <begin position="415"/>
        <end position="425"/>
    </location>
</feature>
<proteinExistence type="inferred from homology"/>
<keyword evidence="3 4" id="KW-0663">Pyridoxal phosphate</keyword>
<evidence type="ECO:0000256" key="1">
    <source>
        <dbReference type="ARBA" id="ARBA00001933"/>
    </source>
</evidence>
<dbReference type="Proteomes" id="UP000198253">
    <property type="component" value="Chromosome I"/>
</dbReference>
<dbReference type="GO" id="GO:0008483">
    <property type="term" value="F:transaminase activity"/>
    <property type="evidence" value="ECO:0007669"/>
    <property type="project" value="TreeGrafter"/>
</dbReference>
<evidence type="ECO:0000256" key="4">
    <source>
        <dbReference type="RuleBase" id="RU004508"/>
    </source>
</evidence>
<evidence type="ECO:0000313" key="7">
    <source>
        <dbReference type="Proteomes" id="UP000198253"/>
    </source>
</evidence>